<organism evidence="7 8">
    <name type="scientific">Cladophialophora psammophila CBS 110553</name>
    <dbReference type="NCBI Taxonomy" id="1182543"/>
    <lineage>
        <taxon>Eukaryota</taxon>
        <taxon>Fungi</taxon>
        <taxon>Dikarya</taxon>
        <taxon>Ascomycota</taxon>
        <taxon>Pezizomycotina</taxon>
        <taxon>Eurotiomycetes</taxon>
        <taxon>Chaetothyriomycetidae</taxon>
        <taxon>Chaetothyriales</taxon>
        <taxon>Herpotrichiellaceae</taxon>
        <taxon>Cladophialophora</taxon>
    </lineage>
</organism>
<evidence type="ECO:0000256" key="2">
    <source>
        <dbReference type="ARBA" id="ARBA00022692"/>
    </source>
</evidence>
<evidence type="ECO:0000256" key="6">
    <source>
        <dbReference type="SAM" id="Phobius"/>
    </source>
</evidence>
<evidence type="ECO:0008006" key="9">
    <source>
        <dbReference type="Google" id="ProtNLM"/>
    </source>
</evidence>
<dbReference type="PANTHER" id="PTHR23501">
    <property type="entry name" value="MAJOR FACILITATOR SUPERFAMILY"/>
    <property type="match status" value="1"/>
</dbReference>
<proteinExistence type="predicted"/>
<reference evidence="7 8" key="1">
    <citation type="submission" date="2013-03" db="EMBL/GenBank/DDBJ databases">
        <title>The Genome Sequence of Cladophialophora psammophila CBS 110553.</title>
        <authorList>
            <consortium name="The Broad Institute Genomics Platform"/>
            <person name="Cuomo C."/>
            <person name="de Hoog S."/>
            <person name="Gorbushina A."/>
            <person name="Walker B."/>
            <person name="Young S.K."/>
            <person name="Zeng Q."/>
            <person name="Gargeya S."/>
            <person name="Fitzgerald M."/>
            <person name="Haas B."/>
            <person name="Abouelleil A."/>
            <person name="Allen A.W."/>
            <person name="Alvarado L."/>
            <person name="Arachchi H.M."/>
            <person name="Berlin A.M."/>
            <person name="Chapman S.B."/>
            <person name="Gainer-Dewar J."/>
            <person name="Goldberg J."/>
            <person name="Griggs A."/>
            <person name="Gujja S."/>
            <person name="Hansen M."/>
            <person name="Howarth C."/>
            <person name="Imamovic A."/>
            <person name="Ireland A."/>
            <person name="Larimer J."/>
            <person name="McCowan C."/>
            <person name="Murphy C."/>
            <person name="Pearson M."/>
            <person name="Poon T.W."/>
            <person name="Priest M."/>
            <person name="Roberts A."/>
            <person name="Saif S."/>
            <person name="Shea T."/>
            <person name="Sisk P."/>
            <person name="Sykes S."/>
            <person name="Wortman J."/>
            <person name="Nusbaum C."/>
            <person name="Birren B."/>
        </authorList>
    </citation>
    <scope>NUCLEOTIDE SEQUENCE [LARGE SCALE GENOMIC DNA]</scope>
    <source>
        <strain evidence="7 8">CBS 110553</strain>
    </source>
</reference>
<feature type="transmembrane region" description="Helical" evidence="6">
    <location>
        <begin position="331"/>
        <end position="354"/>
    </location>
</feature>
<dbReference type="InterPro" id="IPR036259">
    <property type="entry name" value="MFS_trans_sf"/>
</dbReference>
<protein>
    <recommendedName>
        <fullName evidence="9">Major facilitator superfamily (MFS) profile domain-containing protein</fullName>
    </recommendedName>
</protein>
<keyword evidence="2 6" id="KW-0812">Transmembrane</keyword>
<comment type="caution">
    <text evidence="7">The sequence shown here is derived from an EMBL/GenBank/DDBJ whole genome shotgun (WGS) entry which is preliminary data.</text>
</comment>
<dbReference type="GO" id="GO:0015343">
    <property type="term" value="F:siderophore-iron transmembrane transporter activity"/>
    <property type="evidence" value="ECO:0007669"/>
    <property type="project" value="TreeGrafter"/>
</dbReference>
<keyword evidence="8" id="KW-1185">Reference proteome</keyword>
<dbReference type="Gene3D" id="1.20.1250.20">
    <property type="entry name" value="MFS general substrate transporter like domains"/>
    <property type="match status" value="1"/>
</dbReference>
<accession>W9X9E1</accession>
<evidence type="ECO:0000256" key="1">
    <source>
        <dbReference type="ARBA" id="ARBA00004141"/>
    </source>
</evidence>
<dbReference type="HOGENOM" id="CLU_012970_2_2_1"/>
<dbReference type="EMBL" id="AMGX01000003">
    <property type="protein sequence ID" value="EXJ73935.1"/>
    <property type="molecule type" value="Genomic_DNA"/>
</dbReference>
<feature type="transmembrane region" description="Helical" evidence="6">
    <location>
        <begin position="172"/>
        <end position="195"/>
    </location>
</feature>
<feature type="region of interest" description="Disordered" evidence="5">
    <location>
        <begin position="438"/>
        <end position="465"/>
    </location>
</feature>
<dbReference type="GO" id="GO:0005886">
    <property type="term" value="C:plasma membrane"/>
    <property type="evidence" value="ECO:0007669"/>
    <property type="project" value="TreeGrafter"/>
</dbReference>
<keyword evidence="4 6" id="KW-0472">Membrane</keyword>
<dbReference type="RefSeq" id="XP_007741035.1">
    <property type="nucleotide sequence ID" value="XM_007742845.1"/>
</dbReference>
<keyword evidence="3 6" id="KW-1133">Transmembrane helix</keyword>
<evidence type="ECO:0000256" key="5">
    <source>
        <dbReference type="SAM" id="MobiDB-lite"/>
    </source>
</evidence>
<dbReference type="GeneID" id="19186962"/>
<dbReference type="AlphaFoldDB" id="W9X9E1"/>
<evidence type="ECO:0000313" key="8">
    <source>
        <dbReference type="Proteomes" id="UP000019471"/>
    </source>
</evidence>
<sequence>MSTRRFRMPHGEGTGNVGCRRVSPSCGPFLSPTTPQSTTIKITQPPTLNRIDCTFGTLDDSRDNHRCGPQAASCEDIGRYRTGQDIYWRDCYVVSYILCASAREFGQYIGGYIINNVDQTGMQILNQIIVADITSSRWRGLANGLVSLPFMIIPWCSAFIVDSVLANIGWRWGIGMFAIIMPACSLSVIGPLVWFQRRLERAGGCVRTKPSIRGFGSQIDFSGMLLLPIALAGNAKSRWSTPWVPTLIAKEVACLALLIYYESQTATKPAMPPRLFKSSGTGLLMYRSKRYKWLLLVGIVIRLIGGAVGTVVIVVAQIVVSRAGLAHSTALELLCIYLGNSAGSAVAGTIYTSLFKEQLRLWMGLGAPQAAINSVYDSITAVVPRPGTSNSNAINHAYSDILRFMTIAALVASAIPMVMIWFLPNPELNDKHNLAGTLAETGEPDTQPDLADETRPRKWKRRMRW</sequence>
<gene>
    <name evidence="7" type="ORF">A1O5_02229</name>
</gene>
<comment type="subcellular location">
    <subcellularLocation>
        <location evidence="1">Membrane</location>
        <topology evidence="1">Multi-pass membrane protein</topology>
    </subcellularLocation>
</comment>
<dbReference type="PANTHER" id="PTHR23501:SF200">
    <property type="entry name" value="TRANSPORTER, PUTATIVE (AFU_ORTHOLOGUE AFUA_3G01360)-RELATED"/>
    <property type="match status" value="1"/>
</dbReference>
<evidence type="ECO:0000256" key="4">
    <source>
        <dbReference type="ARBA" id="ARBA00023136"/>
    </source>
</evidence>
<dbReference type="SUPFAM" id="SSF103473">
    <property type="entry name" value="MFS general substrate transporter"/>
    <property type="match status" value="1"/>
</dbReference>
<dbReference type="OrthoDB" id="2241241at2759"/>
<feature type="transmembrane region" description="Helical" evidence="6">
    <location>
        <begin position="401"/>
        <end position="423"/>
    </location>
</feature>
<feature type="transmembrane region" description="Helical" evidence="6">
    <location>
        <begin position="293"/>
        <end position="319"/>
    </location>
</feature>
<feature type="transmembrane region" description="Helical" evidence="6">
    <location>
        <begin position="145"/>
        <end position="166"/>
    </location>
</feature>
<dbReference type="Proteomes" id="UP000019471">
    <property type="component" value="Unassembled WGS sequence"/>
</dbReference>
<name>W9X9E1_9EURO</name>
<evidence type="ECO:0000256" key="3">
    <source>
        <dbReference type="ARBA" id="ARBA00022989"/>
    </source>
</evidence>
<dbReference type="eggNOG" id="KOG0254">
    <property type="taxonomic scope" value="Eukaryota"/>
</dbReference>
<evidence type="ECO:0000313" key="7">
    <source>
        <dbReference type="EMBL" id="EXJ73935.1"/>
    </source>
</evidence>